<name>A0A7N2L4H1_QUELO</name>
<reference evidence="1" key="2">
    <citation type="submission" date="2021-01" db="UniProtKB">
        <authorList>
            <consortium name="EnsemblPlants"/>
        </authorList>
    </citation>
    <scope>IDENTIFICATION</scope>
</reference>
<accession>A0A7N2L4H1</accession>
<dbReference type="PANTHER" id="PTHR46929">
    <property type="entry name" value="EXPRESSED PROTEIN"/>
    <property type="match status" value="1"/>
</dbReference>
<dbReference type="PANTHER" id="PTHR46929:SF8">
    <property type="entry name" value="MYB_SANT-LIKE DOMAIN-CONTAINING PROTEIN"/>
    <property type="match status" value="1"/>
</dbReference>
<evidence type="ECO:0000313" key="2">
    <source>
        <dbReference type="Proteomes" id="UP000594261"/>
    </source>
</evidence>
<dbReference type="EnsemblPlants" id="QL03p004879:mrna">
    <property type="protein sequence ID" value="QL03p004879:mrna"/>
    <property type="gene ID" value="QL03p004879"/>
</dbReference>
<dbReference type="InParanoid" id="A0A7N2L4H1"/>
<dbReference type="EMBL" id="LRBV02000003">
    <property type="status" value="NOT_ANNOTATED_CDS"/>
    <property type="molecule type" value="Genomic_DNA"/>
</dbReference>
<dbReference type="AlphaFoldDB" id="A0A7N2L4H1"/>
<reference evidence="1 2" key="1">
    <citation type="journal article" date="2016" name="G3 (Bethesda)">
        <title>First Draft Assembly and Annotation of the Genome of a California Endemic Oak Quercus lobata Nee (Fagaceae).</title>
        <authorList>
            <person name="Sork V.L."/>
            <person name="Fitz-Gibbon S.T."/>
            <person name="Puiu D."/>
            <person name="Crepeau M."/>
            <person name="Gugger P.F."/>
            <person name="Sherman R."/>
            <person name="Stevens K."/>
            <person name="Langley C.H."/>
            <person name="Pellegrini M."/>
            <person name="Salzberg S.L."/>
        </authorList>
    </citation>
    <scope>NUCLEOTIDE SEQUENCE [LARGE SCALE GENOMIC DNA]</scope>
    <source>
        <strain evidence="1 2">cv. SW786</strain>
    </source>
</reference>
<keyword evidence="2" id="KW-1185">Reference proteome</keyword>
<dbReference type="Gramene" id="QL03p004879:mrna">
    <property type="protein sequence ID" value="QL03p004879:mrna"/>
    <property type="gene ID" value="QL03p004879"/>
</dbReference>
<protein>
    <submittedName>
        <fullName evidence="1">Uncharacterized protein</fullName>
    </submittedName>
</protein>
<proteinExistence type="predicted"/>
<organism evidence="1 2">
    <name type="scientific">Quercus lobata</name>
    <name type="common">Valley oak</name>
    <dbReference type="NCBI Taxonomy" id="97700"/>
    <lineage>
        <taxon>Eukaryota</taxon>
        <taxon>Viridiplantae</taxon>
        <taxon>Streptophyta</taxon>
        <taxon>Embryophyta</taxon>
        <taxon>Tracheophyta</taxon>
        <taxon>Spermatophyta</taxon>
        <taxon>Magnoliopsida</taxon>
        <taxon>eudicotyledons</taxon>
        <taxon>Gunneridae</taxon>
        <taxon>Pentapetalae</taxon>
        <taxon>rosids</taxon>
        <taxon>fabids</taxon>
        <taxon>Fagales</taxon>
        <taxon>Fagaceae</taxon>
        <taxon>Quercus</taxon>
    </lineage>
</organism>
<dbReference type="Proteomes" id="UP000594261">
    <property type="component" value="Chromosome 3"/>
</dbReference>
<evidence type="ECO:0000313" key="1">
    <source>
        <dbReference type="EnsemblPlants" id="QL03p004879:mrna"/>
    </source>
</evidence>
<sequence length="93" mass="10658">MGTQTPASSNRTRTNWTPAMECYFIDLLLDQAHPEAQFYRNKALMNYNDLCLIYAHTTGDGRYSLSSHDIDFDDDIQGVNTGVFLYPVMDQQK</sequence>